<evidence type="ECO:0000313" key="3">
    <source>
        <dbReference type="Proteomes" id="UP001066276"/>
    </source>
</evidence>
<feature type="region of interest" description="Disordered" evidence="1">
    <location>
        <begin position="120"/>
        <end position="166"/>
    </location>
</feature>
<sequence>MYLAIAPDILVWSSAVRGVITGPLMVSADEEWELPESEAESERRSSLSVVKEFVRYWVASLIASARTSTTALGRAPPQRPGSDGRGGDLAGEDRSTRRTPRVLLGLRMRRDWDLPVYDGSSAERGELRLHPGSRARRPWPPPASPPARGGEKRRDAASSESGSLSC</sequence>
<gene>
    <name evidence="2" type="ORF">NDU88_007819</name>
</gene>
<organism evidence="2 3">
    <name type="scientific">Pleurodeles waltl</name>
    <name type="common">Iberian ribbed newt</name>
    <dbReference type="NCBI Taxonomy" id="8319"/>
    <lineage>
        <taxon>Eukaryota</taxon>
        <taxon>Metazoa</taxon>
        <taxon>Chordata</taxon>
        <taxon>Craniata</taxon>
        <taxon>Vertebrata</taxon>
        <taxon>Euteleostomi</taxon>
        <taxon>Amphibia</taxon>
        <taxon>Batrachia</taxon>
        <taxon>Caudata</taxon>
        <taxon>Salamandroidea</taxon>
        <taxon>Salamandridae</taxon>
        <taxon>Pleurodelinae</taxon>
        <taxon>Pleurodeles</taxon>
    </lineage>
</organism>
<evidence type="ECO:0000313" key="2">
    <source>
        <dbReference type="EMBL" id="KAJ1182635.1"/>
    </source>
</evidence>
<comment type="caution">
    <text evidence="2">The sequence shown here is derived from an EMBL/GenBank/DDBJ whole genome shotgun (WGS) entry which is preliminary data.</text>
</comment>
<proteinExistence type="predicted"/>
<reference evidence="2" key="1">
    <citation type="journal article" date="2022" name="bioRxiv">
        <title>Sequencing and chromosome-scale assembly of the giantPleurodeles waltlgenome.</title>
        <authorList>
            <person name="Brown T."/>
            <person name="Elewa A."/>
            <person name="Iarovenko S."/>
            <person name="Subramanian E."/>
            <person name="Araus A.J."/>
            <person name="Petzold A."/>
            <person name="Susuki M."/>
            <person name="Suzuki K.-i.T."/>
            <person name="Hayashi T."/>
            <person name="Toyoda A."/>
            <person name="Oliveira C."/>
            <person name="Osipova E."/>
            <person name="Leigh N.D."/>
            <person name="Simon A."/>
            <person name="Yun M.H."/>
        </authorList>
    </citation>
    <scope>NUCLEOTIDE SEQUENCE</scope>
    <source>
        <strain evidence="2">20211129_DDA</strain>
        <tissue evidence="2">Liver</tissue>
    </source>
</reference>
<keyword evidence="3" id="KW-1185">Reference proteome</keyword>
<dbReference type="AlphaFoldDB" id="A0AAV7U0S9"/>
<accession>A0AAV7U0S9</accession>
<protein>
    <submittedName>
        <fullName evidence="2">Uncharacterized protein</fullName>
    </submittedName>
</protein>
<feature type="region of interest" description="Disordered" evidence="1">
    <location>
        <begin position="68"/>
        <end position="102"/>
    </location>
</feature>
<name>A0AAV7U0S9_PLEWA</name>
<dbReference type="EMBL" id="JANPWB010000006">
    <property type="protein sequence ID" value="KAJ1182635.1"/>
    <property type="molecule type" value="Genomic_DNA"/>
</dbReference>
<evidence type="ECO:0000256" key="1">
    <source>
        <dbReference type="SAM" id="MobiDB-lite"/>
    </source>
</evidence>
<dbReference type="Proteomes" id="UP001066276">
    <property type="component" value="Chromosome 3_2"/>
</dbReference>